<organism evidence="1 2">
    <name type="scientific">Ixodes persulcatus</name>
    <name type="common">Taiga tick</name>
    <dbReference type="NCBI Taxonomy" id="34615"/>
    <lineage>
        <taxon>Eukaryota</taxon>
        <taxon>Metazoa</taxon>
        <taxon>Ecdysozoa</taxon>
        <taxon>Arthropoda</taxon>
        <taxon>Chelicerata</taxon>
        <taxon>Arachnida</taxon>
        <taxon>Acari</taxon>
        <taxon>Parasitiformes</taxon>
        <taxon>Ixodida</taxon>
        <taxon>Ixodoidea</taxon>
        <taxon>Ixodidae</taxon>
        <taxon>Ixodinae</taxon>
        <taxon>Ixodes</taxon>
    </lineage>
</organism>
<keyword evidence="2" id="KW-1185">Reference proteome</keyword>
<dbReference type="EMBL" id="JABSTQ010000081">
    <property type="protein sequence ID" value="KAG0445694.1"/>
    <property type="molecule type" value="Genomic_DNA"/>
</dbReference>
<sequence length="696" mass="79317">MQRIIVGSGAPRWTLYLQVVLLATPLTLGICWGIPYGIRYLVGCQQPRCDDWARDLALSINPQQKPCDDFYEFVCGNWNQSNVLPNSFLALQIRVFLSFFKRLILMDVKRPAPRSVSSHVKAAQLLQTCIQDAVRGVDNIDYVRQFMSQYNLSWPPDKRHGSPSMVDVLVELSLVRGIHLLFQLSPDVYFKKPGYYILHLVFSYQFIMEWMVLRKIIINEGRTRQFFEIMGELISGKTPDLQLIERVVFLDNTLLTAALPPAGDRPNTTSTYVRFSALDNLTGSTSLGENLMRAVNRLMPPDRQMTDDDEIWVTHGGYLGYLGRLLGDDARSETLRGYVGLQLARYLSASASSRILKEQMPQRSGPMILMLSHCVMDAILTIPYVMGDLFVRWNLEERDLVEIRDMVTRVRNATRDGFVKLSWIDEATRTRALDRIDHLDSLVGRPINLSRTEQLEDHYSFLPVLKGSYAHMLAAIRDSESKRLRGLLKSPERYFPAINVELPTVLVNAFYVPVYHVMVIPPAILFAPFYAHSVPASFNYGSLGHVVGHEITHAFDPELSLYNASGIREDWWTSQSRRNFDVRVQCLKTFYNKVPWAGGVPYGDTALSENFADCGGLEKVYRAFNSLGYQADHKIGDRKYSARQAFFINSCYKWCSREIPGSKTENSGDTVKFYSPMHMRCNVPLMNTPEFAAEVQ</sequence>
<accession>A0AC60R1E7</accession>
<comment type="caution">
    <text evidence="1">The sequence shown here is derived from an EMBL/GenBank/DDBJ whole genome shotgun (WGS) entry which is preliminary data.</text>
</comment>
<evidence type="ECO:0000313" key="2">
    <source>
        <dbReference type="Proteomes" id="UP000805193"/>
    </source>
</evidence>
<reference evidence="1 2" key="1">
    <citation type="journal article" date="2020" name="Cell">
        <title>Large-Scale Comparative Analyses of Tick Genomes Elucidate Their Genetic Diversity and Vector Capacities.</title>
        <authorList>
            <consortium name="Tick Genome and Microbiome Consortium (TIGMIC)"/>
            <person name="Jia N."/>
            <person name="Wang J."/>
            <person name="Shi W."/>
            <person name="Du L."/>
            <person name="Sun Y."/>
            <person name="Zhan W."/>
            <person name="Jiang J.F."/>
            <person name="Wang Q."/>
            <person name="Zhang B."/>
            <person name="Ji P."/>
            <person name="Bell-Sakyi L."/>
            <person name="Cui X.M."/>
            <person name="Yuan T.T."/>
            <person name="Jiang B.G."/>
            <person name="Yang W.F."/>
            <person name="Lam T.T."/>
            <person name="Chang Q.C."/>
            <person name="Ding S.J."/>
            <person name="Wang X.J."/>
            <person name="Zhu J.G."/>
            <person name="Ruan X.D."/>
            <person name="Zhao L."/>
            <person name="Wei J.T."/>
            <person name="Ye R.Z."/>
            <person name="Que T.C."/>
            <person name="Du C.H."/>
            <person name="Zhou Y.H."/>
            <person name="Cheng J.X."/>
            <person name="Dai P.F."/>
            <person name="Guo W.B."/>
            <person name="Han X.H."/>
            <person name="Huang E.J."/>
            <person name="Li L.F."/>
            <person name="Wei W."/>
            <person name="Gao Y.C."/>
            <person name="Liu J.Z."/>
            <person name="Shao H.Z."/>
            <person name="Wang X."/>
            <person name="Wang C.C."/>
            <person name="Yang T.C."/>
            <person name="Huo Q.B."/>
            <person name="Li W."/>
            <person name="Chen H.Y."/>
            <person name="Chen S.E."/>
            <person name="Zhou L.G."/>
            <person name="Ni X.B."/>
            <person name="Tian J.H."/>
            <person name="Sheng Y."/>
            <person name="Liu T."/>
            <person name="Pan Y.S."/>
            <person name="Xia L.Y."/>
            <person name="Li J."/>
            <person name="Zhao F."/>
            <person name="Cao W.C."/>
        </authorList>
    </citation>
    <scope>NUCLEOTIDE SEQUENCE [LARGE SCALE GENOMIC DNA]</scope>
    <source>
        <strain evidence="1">Iper-2018</strain>
    </source>
</reference>
<evidence type="ECO:0000313" key="1">
    <source>
        <dbReference type="EMBL" id="KAG0445694.1"/>
    </source>
</evidence>
<dbReference type="Proteomes" id="UP000805193">
    <property type="component" value="Unassembled WGS sequence"/>
</dbReference>
<gene>
    <name evidence="1" type="ORF">HPB47_018855</name>
</gene>
<proteinExistence type="predicted"/>
<feature type="non-terminal residue" evidence="1">
    <location>
        <position position="696"/>
    </location>
</feature>
<protein>
    <submittedName>
        <fullName evidence="1">Uncharacterized protein</fullName>
    </submittedName>
</protein>
<name>A0AC60R1E7_IXOPE</name>